<dbReference type="EMBL" id="AGZU01000019">
    <property type="protein sequence ID" value="EKU72569.1"/>
    <property type="molecule type" value="Genomic_DNA"/>
</dbReference>
<accession>K9CJX3</accession>
<dbReference type="PATRIC" id="fig|883163.3.peg.4781"/>
<keyword evidence="2" id="KW-1185">Reference proteome</keyword>
<dbReference type="Gene3D" id="1.25.40.380">
    <property type="entry name" value="Protein of unknown function DUF1810"/>
    <property type="match status" value="1"/>
</dbReference>
<proteinExistence type="predicted"/>
<reference evidence="1 2" key="1">
    <citation type="submission" date="2012-09" db="EMBL/GenBank/DDBJ databases">
        <title>The Genome Sequence of Sphingobium yanoikuyae ATCC 51230.</title>
        <authorList>
            <consortium name="The Broad Institute Genome Sequencing Platform"/>
            <person name="Earl A."/>
            <person name="Ward D."/>
            <person name="Feldgarden M."/>
            <person name="Gevers D."/>
            <person name="Huys G."/>
            <person name="Walker B."/>
            <person name="Young S.K."/>
            <person name="Zeng Q."/>
            <person name="Gargeya S."/>
            <person name="Fitzgerald M."/>
            <person name="Haas B."/>
            <person name="Abouelleil A."/>
            <person name="Alvarado L."/>
            <person name="Arachchi H.M."/>
            <person name="Berlin A.M."/>
            <person name="Chapman S.B."/>
            <person name="Goldberg J."/>
            <person name="Griggs A."/>
            <person name="Gujja S."/>
            <person name="Hansen M."/>
            <person name="Howarth C."/>
            <person name="Imamovic A."/>
            <person name="Larimer J."/>
            <person name="McCowen C."/>
            <person name="Montmayeur A."/>
            <person name="Murphy C."/>
            <person name="Neiman D."/>
            <person name="Pearson M."/>
            <person name="Priest M."/>
            <person name="Roberts A."/>
            <person name="Saif S."/>
            <person name="Shea T."/>
            <person name="Sisk P."/>
            <person name="Sykes S."/>
            <person name="Wortman J."/>
            <person name="Nusbaum C."/>
            <person name="Birren B."/>
        </authorList>
    </citation>
    <scope>NUCLEOTIDE SEQUENCE [LARGE SCALE GENOMIC DNA]</scope>
    <source>
        <strain evidence="1 2">ATCC 51230</strain>
    </source>
</reference>
<organism evidence="1 2">
    <name type="scientific">Sphingobium yanoikuyae ATCC 51230</name>
    <dbReference type="NCBI Taxonomy" id="883163"/>
    <lineage>
        <taxon>Bacteria</taxon>
        <taxon>Pseudomonadati</taxon>
        <taxon>Pseudomonadota</taxon>
        <taxon>Alphaproteobacteria</taxon>
        <taxon>Sphingomonadales</taxon>
        <taxon>Sphingomonadaceae</taxon>
        <taxon>Sphingobium</taxon>
    </lineage>
</organism>
<dbReference type="InterPro" id="IPR036287">
    <property type="entry name" value="Rv1873-like_sf"/>
</dbReference>
<dbReference type="Proteomes" id="UP000009887">
    <property type="component" value="Unassembled WGS sequence"/>
</dbReference>
<dbReference type="AlphaFoldDB" id="K9CJX3"/>
<sequence>MRPGGARLRAGYDGIIMTASFDLDRFVAAQAQIYNTALGEIRRGAKRSHWMWFIFPQIAGLGSSEMARRYAIASLDEARAYLAHPVLGARLRDCVAALQDLTGTSAEAVFGGIDALKLRSFLTLFVEAGGGGLFTAALDRWFGGEADAATLARLGPR</sequence>
<protein>
    <recommendedName>
        <fullName evidence="3">Calpastatin</fullName>
    </recommendedName>
</protein>
<dbReference type="PIRSF" id="PIRSF008546">
    <property type="entry name" value="UCP008546"/>
    <property type="match status" value="1"/>
</dbReference>
<dbReference type="InterPro" id="IPR014937">
    <property type="entry name" value="DUF1810"/>
</dbReference>
<comment type="caution">
    <text evidence="1">The sequence shown here is derived from an EMBL/GenBank/DDBJ whole genome shotgun (WGS) entry which is preliminary data.</text>
</comment>
<evidence type="ECO:0008006" key="3">
    <source>
        <dbReference type="Google" id="ProtNLM"/>
    </source>
</evidence>
<evidence type="ECO:0000313" key="2">
    <source>
        <dbReference type="Proteomes" id="UP000009887"/>
    </source>
</evidence>
<dbReference type="Pfam" id="PF08837">
    <property type="entry name" value="DUF1810"/>
    <property type="match status" value="1"/>
</dbReference>
<gene>
    <name evidence="1" type="ORF">HMPREF9718_04736</name>
</gene>
<dbReference type="SUPFAM" id="SSF140736">
    <property type="entry name" value="Rv1873-like"/>
    <property type="match status" value="1"/>
</dbReference>
<evidence type="ECO:0000313" key="1">
    <source>
        <dbReference type="EMBL" id="EKU72569.1"/>
    </source>
</evidence>
<name>K9CJX3_SPHYA</name>
<dbReference type="HOGENOM" id="CLU_124534_0_0_5"/>